<feature type="compositionally biased region" description="Polar residues" evidence="1">
    <location>
        <begin position="120"/>
        <end position="129"/>
    </location>
</feature>
<dbReference type="InterPro" id="IPR012866">
    <property type="entry name" value="DUF1644"/>
</dbReference>
<reference evidence="2" key="1">
    <citation type="journal article" date="2019" name="BMC Genomics">
        <title>A new reference genome for Sorghum bicolor reveals high levels of sequence similarity between sweet and grain genotypes: implications for the genetics of sugar metabolism.</title>
        <authorList>
            <person name="Cooper E.A."/>
            <person name="Brenton Z.W."/>
            <person name="Flinn B.S."/>
            <person name="Jenkins J."/>
            <person name="Shu S."/>
            <person name="Flowers D."/>
            <person name="Luo F."/>
            <person name="Wang Y."/>
            <person name="Xia P."/>
            <person name="Barry K."/>
            <person name="Daum C."/>
            <person name="Lipzen A."/>
            <person name="Yoshinaga Y."/>
            <person name="Schmutz J."/>
            <person name="Saski C."/>
            <person name="Vermerris W."/>
            <person name="Kresovich S."/>
        </authorList>
    </citation>
    <scope>NUCLEOTIDE SEQUENCE</scope>
</reference>
<name>A0A921UUX7_SORBI</name>
<feature type="compositionally biased region" description="Basic and acidic residues" evidence="1">
    <location>
        <begin position="291"/>
        <end position="303"/>
    </location>
</feature>
<gene>
    <name evidence="2" type="ORF">BDA96_02G123100</name>
</gene>
<feature type="region of interest" description="Disordered" evidence="1">
    <location>
        <begin position="276"/>
        <end position="303"/>
    </location>
</feature>
<feature type="compositionally biased region" description="Acidic residues" evidence="1">
    <location>
        <begin position="278"/>
        <end position="288"/>
    </location>
</feature>
<evidence type="ECO:0000313" key="3">
    <source>
        <dbReference type="Proteomes" id="UP000807115"/>
    </source>
</evidence>
<feature type="compositionally biased region" description="Basic residues" evidence="1">
    <location>
        <begin position="411"/>
        <end position="423"/>
    </location>
</feature>
<evidence type="ECO:0000256" key="1">
    <source>
        <dbReference type="SAM" id="MobiDB-lite"/>
    </source>
</evidence>
<organism evidence="2 3">
    <name type="scientific">Sorghum bicolor</name>
    <name type="common">Sorghum</name>
    <name type="synonym">Sorghum vulgare</name>
    <dbReference type="NCBI Taxonomy" id="4558"/>
    <lineage>
        <taxon>Eukaryota</taxon>
        <taxon>Viridiplantae</taxon>
        <taxon>Streptophyta</taxon>
        <taxon>Embryophyta</taxon>
        <taxon>Tracheophyta</taxon>
        <taxon>Spermatophyta</taxon>
        <taxon>Magnoliopsida</taxon>
        <taxon>Liliopsida</taxon>
        <taxon>Poales</taxon>
        <taxon>Poaceae</taxon>
        <taxon>PACMAD clade</taxon>
        <taxon>Panicoideae</taxon>
        <taxon>Andropogonodae</taxon>
        <taxon>Andropogoneae</taxon>
        <taxon>Sorghinae</taxon>
        <taxon>Sorghum</taxon>
    </lineage>
</organism>
<evidence type="ECO:0000313" key="2">
    <source>
        <dbReference type="EMBL" id="KAG0542651.1"/>
    </source>
</evidence>
<feature type="region of interest" description="Disordered" evidence="1">
    <location>
        <begin position="392"/>
        <end position="423"/>
    </location>
</feature>
<sequence length="423" mass="48148">MTSKKSNRSTVTSRTALHMEWDRISCPICMEQPHNAVLLICSSYKNGCRCYICNTSHRHSNCLDRFRKMNGDSKVRASHSTYSVLSNSNIRTVQPRAHYNMISRRSRSPRLGRHVDNEGSYHTNVNSGPNPDDISRPESDFTSYQGFENSTLPVEGNIVLGECHDAMQSSAEMKCPLCRGSVSGWIPAGDVRQYLDNKLRTCSHDSCKFTGTYEQLREHARTAHVLTKPAHVDLSRKRTWDRLEREQEVGDVISAIRSQVPGAIIVGDYVIETRDDLSPDIDSGDESSEWYSDHLDSPDNRLDSPRVWPNEALGSPSIWSDERRNLARLPQINRVSPRLSLGSRRTLHSGWQGVRRSSTRSLLQRGFSNHYSGHRSSNYRGHRHMLLDRSYAGTRNSGTGRSLNPSVVPSRRQRLRYTHRSHY</sequence>
<comment type="caution">
    <text evidence="2">The sequence shown here is derived from an EMBL/GenBank/DDBJ whole genome shotgun (WGS) entry which is preliminary data.</text>
</comment>
<dbReference type="EMBL" id="CM027681">
    <property type="protein sequence ID" value="KAG0542651.1"/>
    <property type="molecule type" value="Genomic_DNA"/>
</dbReference>
<reference evidence="2" key="2">
    <citation type="submission" date="2020-10" db="EMBL/GenBank/DDBJ databases">
        <authorList>
            <person name="Cooper E.A."/>
            <person name="Brenton Z.W."/>
            <person name="Flinn B.S."/>
            <person name="Jenkins J."/>
            <person name="Shu S."/>
            <person name="Flowers D."/>
            <person name="Luo F."/>
            <person name="Wang Y."/>
            <person name="Xia P."/>
            <person name="Barry K."/>
            <person name="Daum C."/>
            <person name="Lipzen A."/>
            <person name="Yoshinaga Y."/>
            <person name="Schmutz J."/>
            <person name="Saski C."/>
            <person name="Vermerris W."/>
            <person name="Kresovich S."/>
        </authorList>
    </citation>
    <scope>NUCLEOTIDE SEQUENCE</scope>
</reference>
<accession>A0A921UUX7</accession>
<dbReference type="AlphaFoldDB" id="A0A921UUX7"/>
<dbReference type="PANTHER" id="PTHR31197:SF7">
    <property type="entry name" value="OS07G0419800 PROTEIN"/>
    <property type="match status" value="1"/>
</dbReference>
<feature type="region of interest" description="Disordered" evidence="1">
    <location>
        <begin position="110"/>
        <end position="132"/>
    </location>
</feature>
<feature type="compositionally biased region" description="Polar residues" evidence="1">
    <location>
        <begin position="393"/>
        <end position="407"/>
    </location>
</feature>
<dbReference type="PANTHER" id="PTHR31197">
    <property type="entry name" value="OS01G0612600 PROTEIN"/>
    <property type="match status" value="1"/>
</dbReference>
<dbReference type="Pfam" id="PF07800">
    <property type="entry name" value="DUF1644"/>
    <property type="match status" value="1"/>
</dbReference>
<dbReference type="Proteomes" id="UP000807115">
    <property type="component" value="Chromosome 2"/>
</dbReference>
<protein>
    <submittedName>
        <fullName evidence="2">Uncharacterized protein</fullName>
    </submittedName>
</protein>
<proteinExistence type="predicted"/>